<keyword evidence="3" id="KW-1185">Reference proteome</keyword>
<feature type="transmembrane region" description="Helical" evidence="1">
    <location>
        <begin position="12"/>
        <end position="32"/>
    </location>
</feature>
<evidence type="ECO:0000313" key="2">
    <source>
        <dbReference type="EMBL" id="MEA5140341.1"/>
    </source>
</evidence>
<gene>
    <name evidence="2" type="ORF">VB248_14410</name>
</gene>
<organism evidence="2 3">
    <name type="scientific">Arcicella rigui</name>
    <dbReference type="NCBI Taxonomy" id="797020"/>
    <lineage>
        <taxon>Bacteria</taxon>
        <taxon>Pseudomonadati</taxon>
        <taxon>Bacteroidota</taxon>
        <taxon>Cytophagia</taxon>
        <taxon>Cytophagales</taxon>
        <taxon>Flectobacillaceae</taxon>
        <taxon>Arcicella</taxon>
    </lineage>
</organism>
<evidence type="ECO:0000256" key="1">
    <source>
        <dbReference type="SAM" id="Phobius"/>
    </source>
</evidence>
<dbReference type="EMBL" id="JAYFUM010000017">
    <property type="protein sequence ID" value="MEA5140341.1"/>
    <property type="molecule type" value="Genomic_DNA"/>
</dbReference>
<feature type="transmembrane region" description="Helical" evidence="1">
    <location>
        <begin position="44"/>
        <end position="66"/>
    </location>
</feature>
<dbReference type="RefSeq" id="WP_323297496.1">
    <property type="nucleotide sequence ID" value="NZ_JAYFUM010000017.1"/>
</dbReference>
<keyword evidence="1" id="KW-0812">Transmembrane</keyword>
<keyword evidence="1" id="KW-1133">Transmembrane helix</keyword>
<feature type="transmembrane region" description="Helical" evidence="1">
    <location>
        <begin position="95"/>
        <end position="112"/>
    </location>
</feature>
<reference evidence="2 3" key="1">
    <citation type="submission" date="2023-12" db="EMBL/GenBank/DDBJ databases">
        <title>Novel species of the genus Arcicella isolated from rivers.</title>
        <authorList>
            <person name="Lu H."/>
        </authorList>
    </citation>
    <scope>NUCLEOTIDE SEQUENCE [LARGE SCALE GENOMIC DNA]</scope>
    <source>
        <strain evidence="2 3">KCTC 23307</strain>
    </source>
</reference>
<protein>
    <recommendedName>
        <fullName evidence="4">Cytochrome B</fullName>
    </recommendedName>
</protein>
<dbReference type="Proteomes" id="UP001302949">
    <property type="component" value="Unassembled WGS sequence"/>
</dbReference>
<accession>A0ABU5QBW5</accession>
<keyword evidence="1" id="KW-0472">Membrane</keyword>
<name>A0ABU5QBW5_9BACT</name>
<feature type="transmembrane region" description="Helical" evidence="1">
    <location>
        <begin position="124"/>
        <end position="142"/>
    </location>
</feature>
<evidence type="ECO:0008006" key="4">
    <source>
        <dbReference type="Google" id="ProtNLM"/>
    </source>
</evidence>
<sequence length="145" mass="16525">MYEIFQLIHKTLFFVVMILGLIVIVRAVMGLNSKSDFTETDRKFGLFFLISNHTQLLIGLVLYLFLSPFGLKAFTDFGSEVMKIAEYRKIAVEHISTNIIAIVLITIGYSKNKRATDSLVRHKNALLFFGLGLVLLLSRIPWDKL</sequence>
<proteinExistence type="predicted"/>
<evidence type="ECO:0000313" key="3">
    <source>
        <dbReference type="Proteomes" id="UP001302949"/>
    </source>
</evidence>
<comment type="caution">
    <text evidence="2">The sequence shown here is derived from an EMBL/GenBank/DDBJ whole genome shotgun (WGS) entry which is preliminary data.</text>
</comment>